<dbReference type="PANTHER" id="PTHR46663">
    <property type="entry name" value="DIGUANYLATE CYCLASE DGCT-RELATED"/>
    <property type="match status" value="1"/>
</dbReference>
<reference evidence="2 3" key="1">
    <citation type="submission" date="2018-03" db="EMBL/GenBank/DDBJ databases">
        <title>The draft genome of Mesorhizobium soli JCM 19897.</title>
        <authorList>
            <person name="Li L."/>
            <person name="Liu L."/>
            <person name="Liang L."/>
            <person name="Wang T."/>
            <person name="Zhang X."/>
        </authorList>
    </citation>
    <scope>NUCLEOTIDE SEQUENCE [LARGE SCALE GENOMIC DNA]</scope>
    <source>
        <strain evidence="2 3">JCM 19897</strain>
    </source>
</reference>
<dbReference type="Gene3D" id="3.30.70.270">
    <property type="match status" value="1"/>
</dbReference>
<dbReference type="AlphaFoldDB" id="A0A2P7SGJ5"/>
<evidence type="ECO:0000259" key="1">
    <source>
        <dbReference type="PROSITE" id="PS50887"/>
    </source>
</evidence>
<dbReference type="CDD" id="cd01949">
    <property type="entry name" value="GGDEF"/>
    <property type="match status" value="1"/>
</dbReference>
<dbReference type="SMART" id="SM00065">
    <property type="entry name" value="GAF"/>
    <property type="match status" value="1"/>
</dbReference>
<dbReference type="NCBIfam" id="TIGR00254">
    <property type="entry name" value="GGDEF"/>
    <property type="match status" value="1"/>
</dbReference>
<evidence type="ECO:0000313" key="3">
    <source>
        <dbReference type="Proteomes" id="UP000240653"/>
    </source>
</evidence>
<proteinExistence type="predicted"/>
<dbReference type="RefSeq" id="WP_106724034.1">
    <property type="nucleotide sequence ID" value="NZ_PXYL01000004.1"/>
</dbReference>
<dbReference type="InterPro" id="IPR043128">
    <property type="entry name" value="Rev_trsase/Diguanyl_cyclase"/>
</dbReference>
<accession>A0A2P7SGJ5</accession>
<gene>
    <name evidence="2" type="ORF">C7I85_11240</name>
</gene>
<dbReference type="SMART" id="SM00267">
    <property type="entry name" value="GGDEF"/>
    <property type="match status" value="1"/>
</dbReference>
<sequence>MATANHYYDVPANEIDRLAAVRSLMPSQVQSTPELDALATLAKMVFQTPMAAVTIVDEDWQHIAASAGLEVVACSREQSMCTQVVRTGHCFVVPDLADDEVFRNLPCVAGDPPVRFYAGTPIELEPGLTVGALCVLDSVPRQLDAAELETLRNFGIVAGGLMRLERSNVLHGLEETALKTAAMTDPLTGFYNRKALTTIVDGVIDAAIAENKEIGVLYMDLDGFKKINDRYGHAVGDAVLVEAARRIRSVIRADDTPIRIGGDEFGLFLHAPSGVRVLESVAERLLQVFREPFEIEGHTIQARASIGVAVAPRDAASREELTRNVDAALYVAKARGRDRYVFFDKTMSNVA</sequence>
<dbReference type="Gene3D" id="3.30.450.40">
    <property type="match status" value="1"/>
</dbReference>
<dbReference type="InterPro" id="IPR003018">
    <property type="entry name" value="GAF"/>
</dbReference>
<dbReference type="InterPro" id="IPR052163">
    <property type="entry name" value="DGC-Regulatory_Protein"/>
</dbReference>
<dbReference type="EMBL" id="PXYL01000004">
    <property type="protein sequence ID" value="PSJ61603.1"/>
    <property type="molecule type" value="Genomic_DNA"/>
</dbReference>
<dbReference type="PROSITE" id="PS50887">
    <property type="entry name" value="GGDEF"/>
    <property type="match status" value="1"/>
</dbReference>
<dbReference type="InterPro" id="IPR029016">
    <property type="entry name" value="GAF-like_dom_sf"/>
</dbReference>
<comment type="caution">
    <text evidence="2">The sequence shown here is derived from an EMBL/GenBank/DDBJ whole genome shotgun (WGS) entry which is preliminary data.</text>
</comment>
<evidence type="ECO:0000313" key="2">
    <source>
        <dbReference type="EMBL" id="PSJ61603.1"/>
    </source>
</evidence>
<dbReference type="OrthoDB" id="341208at2"/>
<name>A0A2P7SGJ5_9HYPH</name>
<dbReference type="PANTHER" id="PTHR46663:SF4">
    <property type="entry name" value="DIGUANYLATE CYCLASE DGCT-RELATED"/>
    <property type="match status" value="1"/>
</dbReference>
<dbReference type="Pfam" id="PF01590">
    <property type="entry name" value="GAF"/>
    <property type="match status" value="1"/>
</dbReference>
<dbReference type="Pfam" id="PF00990">
    <property type="entry name" value="GGDEF"/>
    <property type="match status" value="1"/>
</dbReference>
<dbReference type="SUPFAM" id="SSF55781">
    <property type="entry name" value="GAF domain-like"/>
    <property type="match status" value="1"/>
</dbReference>
<dbReference type="InterPro" id="IPR000160">
    <property type="entry name" value="GGDEF_dom"/>
</dbReference>
<keyword evidence="3" id="KW-1185">Reference proteome</keyword>
<dbReference type="SUPFAM" id="SSF55073">
    <property type="entry name" value="Nucleotide cyclase"/>
    <property type="match status" value="1"/>
</dbReference>
<dbReference type="InterPro" id="IPR029787">
    <property type="entry name" value="Nucleotide_cyclase"/>
</dbReference>
<dbReference type="Proteomes" id="UP000240653">
    <property type="component" value="Unassembled WGS sequence"/>
</dbReference>
<feature type="domain" description="GGDEF" evidence="1">
    <location>
        <begin position="212"/>
        <end position="345"/>
    </location>
</feature>
<organism evidence="2 3">
    <name type="scientific">Pseudaminobacter soli</name>
    <name type="common">ex Li et al. 2025</name>
    <dbReference type="NCBI Taxonomy" id="1295366"/>
    <lineage>
        <taxon>Bacteria</taxon>
        <taxon>Pseudomonadati</taxon>
        <taxon>Pseudomonadota</taxon>
        <taxon>Alphaproteobacteria</taxon>
        <taxon>Hyphomicrobiales</taxon>
        <taxon>Phyllobacteriaceae</taxon>
        <taxon>Pseudaminobacter</taxon>
    </lineage>
</organism>
<protein>
    <submittedName>
        <fullName evidence="2">GGDEF domain-containing protein</fullName>
    </submittedName>
</protein>